<dbReference type="Proteomes" id="UP000588051">
    <property type="component" value="Unassembled WGS sequence"/>
</dbReference>
<proteinExistence type="predicted"/>
<keyword evidence="2" id="KW-1185">Reference proteome</keyword>
<dbReference type="AlphaFoldDB" id="A0A850QQA2"/>
<gene>
    <name evidence="1" type="ORF">HV832_14060</name>
</gene>
<evidence type="ECO:0000313" key="1">
    <source>
        <dbReference type="EMBL" id="NVO78950.1"/>
    </source>
</evidence>
<reference evidence="1 2" key="1">
    <citation type="submission" date="2020-06" db="EMBL/GenBank/DDBJ databases">
        <authorList>
            <person name="Qiu C."/>
            <person name="Liu Z."/>
        </authorList>
    </citation>
    <scope>NUCLEOTIDE SEQUENCE [LARGE SCALE GENOMIC DNA]</scope>
    <source>
        <strain evidence="1 2">EM 1</strain>
    </source>
</reference>
<accession>A0A850QQA2</accession>
<organism evidence="1 2">
    <name type="scientific">Undibacterium oligocarboniphilum</name>
    <dbReference type="NCBI Taxonomy" id="666702"/>
    <lineage>
        <taxon>Bacteria</taxon>
        <taxon>Pseudomonadati</taxon>
        <taxon>Pseudomonadota</taxon>
        <taxon>Betaproteobacteria</taxon>
        <taxon>Burkholderiales</taxon>
        <taxon>Oxalobacteraceae</taxon>
        <taxon>Undibacterium</taxon>
    </lineage>
</organism>
<evidence type="ECO:0000313" key="2">
    <source>
        <dbReference type="Proteomes" id="UP000588051"/>
    </source>
</evidence>
<name>A0A850QQA2_9BURK</name>
<comment type="caution">
    <text evidence="1">The sequence shown here is derived from an EMBL/GenBank/DDBJ whole genome shotgun (WGS) entry which is preliminary data.</text>
</comment>
<sequence length="71" mass="8406">MTIINQAREVVITIEMQIGYQDPVLLRQALKEAYPFERRKGYRYRAWLGVIKERIGGMRPKKPDPNQLTLF</sequence>
<dbReference type="RefSeq" id="WP_176804485.1">
    <property type="nucleotide sequence ID" value="NZ_JABXYJ010000008.1"/>
</dbReference>
<protein>
    <submittedName>
        <fullName evidence="1">Uncharacterized protein</fullName>
    </submittedName>
</protein>
<dbReference type="EMBL" id="JABXYJ010000008">
    <property type="protein sequence ID" value="NVO78950.1"/>
    <property type="molecule type" value="Genomic_DNA"/>
</dbReference>